<dbReference type="RefSeq" id="WP_283328405.1">
    <property type="nucleotide sequence ID" value="NZ_JASHIC010000020.1"/>
</dbReference>
<reference evidence="1 2" key="1">
    <citation type="submission" date="2023-05" db="EMBL/GenBank/DDBJ databases">
        <title>Novel species of genus Flectobacillus isolated from stream in China.</title>
        <authorList>
            <person name="Lu H."/>
        </authorList>
    </citation>
    <scope>NUCLEOTIDE SEQUENCE [LARGE SCALE GENOMIC DNA]</scope>
    <source>
        <strain evidence="1 2">DC10W</strain>
    </source>
</reference>
<comment type="caution">
    <text evidence="1">The sequence shown here is derived from an EMBL/GenBank/DDBJ whole genome shotgun (WGS) entry which is preliminary data.</text>
</comment>
<dbReference type="Pfam" id="PF14114">
    <property type="entry name" value="DUF4286"/>
    <property type="match status" value="1"/>
</dbReference>
<dbReference type="Proteomes" id="UP001236569">
    <property type="component" value="Unassembled WGS sequence"/>
</dbReference>
<evidence type="ECO:0000313" key="2">
    <source>
        <dbReference type="Proteomes" id="UP001236569"/>
    </source>
</evidence>
<protein>
    <submittedName>
        <fullName evidence="1">DUF4286 family protein</fullName>
    </submittedName>
</protein>
<evidence type="ECO:0000313" key="1">
    <source>
        <dbReference type="EMBL" id="MDI9865701.1"/>
    </source>
</evidence>
<name>A0ABT6YQ57_9BACT</name>
<proteinExistence type="predicted"/>
<dbReference type="EMBL" id="JASHID010000011">
    <property type="protein sequence ID" value="MDI9865701.1"/>
    <property type="molecule type" value="Genomic_DNA"/>
</dbReference>
<gene>
    <name evidence="1" type="ORF">QM480_15260</name>
</gene>
<dbReference type="InterPro" id="IPR025563">
    <property type="entry name" value="DUF4286"/>
</dbReference>
<organism evidence="1 2">
    <name type="scientific">Flectobacillus longus</name>
    <dbReference type="NCBI Taxonomy" id="2984207"/>
    <lineage>
        <taxon>Bacteria</taxon>
        <taxon>Pseudomonadati</taxon>
        <taxon>Bacteroidota</taxon>
        <taxon>Cytophagia</taxon>
        <taxon>Cytophagales</taxon>
        <taxon>Flectobacillaceae</taxon>
        <taxon>Flectobacillus</taxon>
    </lineage>
</organism>
<sequence length="102" mass="11905">MYLQNVTFNIDTQAEVEFLSWMKSQHIPEIMATGLPTNFKVLKLLTEVHNGGATYSFQYAFETKQHYDIYEAIHFDELIAKVDARYRGKYVFFASLLQEIDA</sequence>
<keyword evidence="2" id="KW-1185">Reference proteome</keyword>
<accession>A0ABT6YQ57</accession>